<dbReference type="InterPro" id="IPR018108">
    <property type="entry name" value="MCP_transmembrane"/>
</dbReference>
<evidence type="ECO:0000256" key="15">
    <source>
        <dbReference type="ARBA" id="ARBA00051921"/>
    </source>
</evidence>
<evidence type="ECO:0000256" key="17">
    <source>
        <dbReference type="ARBA" id="ARBA00071763"/>
    </source>
</evidence>
<comment type="catalytic activity">
    <reaction evidence="15">
        <text>L-ornithine(in) + L-arginine(out) = L-ornithine(out) + L-arginine(in)</text>
        <dbReference type="Rhea" id="RHEA:34991"/>
        <dbReference type="ChEBI" id="CHEBI:32682"/>
        <dbReference type="ChEBI" id="CHEBI:46911"/>
    </reaction>
</comment>
<evidence type="ECO:0000256" key="18">
    <source>
        <dbReference type="ARBA" id="ARBA00076491"/>
    </source>
</evidence>
<evidence type="ECO:0000256" key="20">
    <source>
        <dbReference type="ARBA" id="ARBA00079387"/>
    </source>
</evidence>
<keyword evidence="5" id="KW-0677">Repeat</keyword>
<dbReference type="InterPro" id="IPR050567">
    <property type="entry name" value="Mitochondrial_Carrier"/>
</dbReference>
<protein>
    <recommendedName>
        <fullName evidence="17">Mitochondrial basic amino acids transporter</fullName>
    </recommendedName>
    <alternativeName>
        <fullName evidence="21">Carnitine/acylcarnitine translocase-like</fullName>
    </alternativeName>
    <alternativeName>
        <fullName evidence="20">Mitochondrial carnitine/acylcarnitine carrier protein CACL</fullName>
    </alternativeName>
    <alternativeName>
        <fullName evidence="19">Mitochondrial ornithine transporter 3</fullName>
    </alternativeName>
    <alternativeName>
        <fullName evidence="18">Solute carrier family 25 member 29</fullName>
    </alternativeName>
</protein>
<evidence type="ECO:0000256" key="22">
    <source>
        <dbReference type="PROSITE-ProRule" id="PRU00282"/>
    </source>
</evidence>
<comment type="caution">
    <text evidence="24">The sequence shown here is derived from an EMBL/GenBank/DDBJ whole genome shotgun (WGS) entry which is preliminary data.</text>
</comment>
<accession>A0A7J7KTM2</accession>
<evidence type="ECO:0000256" key="23">
    <source>
        <dbReference type="RuleBase" id="RU000488"/>
    </source>
</evidence>
<comment type="subcellular location">
    <subcellularLocation>
        <location evidence="1">Mitochondrion inner membrane</location>
        <topology evidence="1">Multi-pass membrane protein</topology>
    </subcellularLocation>
</comment>
<evidence type="ECO:0000256" key="4">
    <source>
        <dbReference type="ARBA" id="ARBA00022692"/>
    </source>
</evidence>
<evidence type="ECO:0000256" key="7">
    <source>
        <dbReference type="ARBA" id="ARBA00022970"/>
    </source>
</evidence>
<evidence type="ECO:0000256" key="5">
    <source>
        <dbReference type="ARBA" id="ARBA00022737"/>
    </source>
</evidence>
<dbReference type="InterPro" id="IPR002067">
    <property type="entry name" value="MCP"/>
</dbReference>
<dbReference type="PANTHER" id="PTHR45624">
    <property type="entry name" value="MITOCHONDRIAL BASIC AMINO ACIDS TRANSPORTER-RELATED"/>
    <property type="match status" value="1"/>
</dbReference>
<comment type="catalytic activity">
    <reaction evidence="11">
        <text>L-lysine(out) + L-arginine(in) = L-lysine(in) + L-arginine(out)</text>
        <dbReference type="Rhea" id="RHEA:70827"/>
        <dbReference type="ChEBI" id="CHEBI:32551"/>
        <dbReference type="ChEBI" id="CHEBI:32682"/>
    </reaction>
</comment>
<evidence type="ECO:0000256" key="2">
    <source>
        <dbReference type="ARBA" id="ARBA00006375"/>
    </source>
</evidence>
<comment type="catalytic activity">
    <reaction evidence="12">
        <text>L-histidine(out) = L-histidine(in)</text>
        <dbReference type="Rhea" id="RHEA:72807"/>
        <dbReference type="ChEBI" id="CHEBI:57595"/>
    </reaction>
</comment>
<dbReference type="GO" id="GO:1990575">
    <property type="term" value="P:mitochondrial L-ornithine transmembrane transport"/>
    <property type="evidence" value="ECO:0007669"/>
    <property type="project" value="TreeGrafter"/>
</dbReference>
<dbReference type="FunFam" id="1.50.40.10:FF:000037">
    <property type="entry name" value="Solute carrier family 25 member 29"/>
    <property type="match status" value="1"/>
</dbReference>
<comment type="catalytic activity">
    <reaction evidence="16">
        <text>N(omega)-methyl-L-arginine(in) + L-arginine(out) = N(omega)-methyl-L-arginine(out) + L-arginine(in)</text>
        <dbReference type="Rhea" id="RHEA:72803"/>
        <dbReference type="ChEBI" id="CHEBI:32682"/>
        <dbReference type="ChEBI" id="CHEBI:114953"/>
    </reaction>
</comment>
<dbReference type="OrthoDB" id="193856at2759"/>
<dbReference type="Gene3D" id="1.50.40.10">
    <property type="entry name" value="Mitochondrial carrier domain"/>
    <property type="match status" value="1"/>
</dbReference>
<evidence type="ECO:0000256" key="16">
    <source>
        <dbReference type="ARBA" id="ARBA00052673"/>
    </source>
</evidence>
<dbReference type="InterPro" id="IPR023395">
    <property type="entry name" value="MCP_dom_sf"/>
</dbReference>
<name>A0A7J7KTM2_BUGNE</name>
<dbReference type="GO" id="GO:0005743">
    <property type="term" value="C:mitochondrial inner membrane"/>
    <property type="evidence" value="ECO:0007669"/>
    <property type="project" value="UniProtKB-SubCell"/>
</dbReference>
<dbReference type="GO" id="GO:0005289">
    <property type="term" value="F:high-affinity L-arginine transmembrane transporter activity"/>
    <property type="evidence" value="ECO:0007669"/>
    <property type="project" value="TreeGrafter"/>
</dbReference>
<dbReference type="EMBL" id="VXIV02000030">
    <property type="protein sequence ID" value="KAF6041524.1"/>
    <property type="molecule type" value="Genomic_DNA"/>
</dbReference>
<keyword evidence="25" id="KW-1185">Reference proteome</keyword>
<evidence type="ECO:0000256" key="6">
    <source>
        <dbReference type="ARBA" id="ARBA00022792"/>
    </source>
</evidence>
<feature type="repeat" description="Solcar" evidence="22">
    <location>
        <begin position="3"/>
        <end position="84"/>
    </location>
</feature>
<dbReference type="PRINTS" id="PR00926">
    <property type="entry name" value="MITOCARRIER"/>
</dbReference>
<keyword evidence="4 22" id="KW-0812">Transmembrane</keyword>
<evidence type="ECO:0000256" key="10">
    <source>
        <dbReference type="ARBA" id="ARBA00023136"/>
    </source>
</evidence>
<keyword evidence="10 22" id="KW-0472">Membrane</keyword>
<comment type="catalytic activity">
    <reaction evidence="13">
        <text>L-histidine(out) + L-arginine(in) = L-histidine(in) + L-arginine(out)</text>
        <dbReference type="Rhea" id="RHEA:71063"/>
        <dbReference type="ChEBI" id="CHEBI:32682"/>
        <dbReference type="ChEBI" id="CHEBI:57595"/>
    </reaction>
</comment>
<comment type="similarity">
    <text evidence="2 23">Belongs to the mitochondrial carrier (TC 2.A.29) family.</text>
</comment>
<evidence type="ECO:0000313" key="25">
    <source>
        <dbReference type="Proteomes" id="UP000593567"/>
    </source>
</evidence>
<dbReference type="SUPFAM" id="SSF103506">
    <property type="entry name" value="Mitochondrial carrier"/>
    <property type="match status" value="1"/>
</dbReference>
<dbReference type="PROSITE" id="PS50920">
    <property type="entry name" value="SOLCAR"/>
    <property type="match status" value="3"/>
</dbReference>
<gene>
    <name evidence="24" type="ORF">EB796_000153</name>
</gene>
<evidence type="ECO:0000256" key="1">
    <source>
        <dbReference type="ARBA" id="ARBA00004448"/>
    </source>
</evidence>
<keyword evidence="7" id="KW-0029">Amino-acid transport</keyword>
<evidence type="ECO:0000256" key="12">
    <source>
        <dbReference type="ARBA" id="ARBA00050592"/>
    </source>
</evidence>
<evidence type="ECO:0000256" key="3">
    <source>
        <dbReference type="ARBA" id="ARBA00022448"/>
    </source>
</evidence>
<evidence type="ECO:0000256" key="11">
    <source>
        <dbReference type="ARBA" id="ARBA00049090"/>
    </source>
</evidence>
<proteinExistence type="inferred from homology"/>
<evidence type="ECO:0000256" key="8">
    <source>
        <dbReference type="ARBA" id="ARBA00022989"/>
    </source>
</evidence>
<keyword evidence="6" id="KW-0999">Mitochondrion inner membrane</keyword>
<sequence>MGTIDFVAGCFGGAAGVLVGHPFDTLKVRMQGSSAVYKSTLECFNSIVKKESVKGLYKGVTSPLYSLAAINAIIFGVQGNLLRRMKNPDALSSHFMAGATAGFLQCGICGPMELAKIKLQVQGEGLKYGSVKSIDYTGSIECLRKIYNMAGFRGVSRGMIATILREVPAFGTYFLTYEWICRKMTKDTETECSTGTLLLSGGLAGCAAWIITYPIDVIKTRIQTDGALLQGRLVYKYSGYLDCIRKSISADGYKVFGKGLNATLLRAFPTNAATFAVVAWILRHMAPSNSSNDRKSAIERATSFAQIDG</sequence>
<evidence type="ECO:0000313" key="24">
    <source>
        <dbReference type="EMBL" id="KAF6041524.1"/>
    </source>
</evidence>
<evidence type="ECO:0000256" key="9">
    <source>
        <dbReference type="ARBA" id="ARBA00023128"/>
    </source>
</evidence>
<reference evidence="24" key="1">
    <citation type="submission" date="2020-06" db="EMBL/GenBank/DDBJ databases">
        <title>Draft genome of Bugula neritina, a colonial animal packing powerful symbionts and potential medicines.</title>
        <authorList>
            <person name="Rayko M."/>
        </authorList>
    </citation>
    <scope>NUCLEOTIDE SEQUENCE [LARGE SCALE GENOMIC DNA]</scope>
    <source>
        <strain evidence="24">Kwan_BN1</strain>
    </source>
</reference>
<dbReference type="AlphaFoldDB" id="A0A7J7KTM2"/>
<keyword evidence="3 23" id="KW-0813">Transport</keyword>
<evidence type="ECO:0000256" key="19">
    <source>
        <dbReference type="ARBA" id="ARBA00078745"/>
    </source>
</evidence>
<dbReference type="PANTHER" id="PTHR45624:SF61">
    <property type="entry name" value="MITOCHONDRIAL BASIC AMINO ACIDS TRANSPORTER"/>
    <property type="match status" value="1"/>
</dbReference>
<organism evidence="24 25">
    <name type="scientific">Bugula neritina</name>
    <name type="common">Brown bryozoan</name>
    <name type="synonym">Sertularia neritina</name>
    <dbReference type="NCBI Taxonomy" id="10212"/>
    <lineage>
        <taxon>Eukaryota</taxon>
        <taxon>Metazoa</taxon>
        <taxon>Spiralia</taxon>
        <taxon>Lophotrochozoa</taxon>
        <taxon>Bryozoa</taxon>
        <taxon>Gymnolaemata</taxon>
        <taxon>Cheilostomatida</taxon>
        <taxon>Flustrina</taxon>
        <taxon>Buguloidea</taxon>
        <taxon>Bugulidae</taxon>
        <taxon>Bugula</taxon>
    </lineage>
</organism>
<evidence type="ECO:0000256" key="13">
    <source>
        <dbReference type="ARBA" id="ARBA00050768"/>
    </source>
</evidence>
<keyword evidence="9" id="KW-0496">Mitochondrion</keyword>
<dbReference type="Pfam" id="PF00153">
    <property type="entry name" value="Mito_carr"/>
    <property type="match status" value="3"/>
</dbReference>
<feature type="repeat" description="Solcar" evidence="22">
    <location>
        <begin position="192"/>
        <end position="284"/>
    </location>
</feature>
<feature type="repeat" description="Solcar" evidence="22">
    <location>
        <begin position="89"/>
        <end position="183"/>
    </location>
</feature>
<evidence type="ECO:0000256" key="14">
    <source>
        <dbReference type="ARBA" id="ARBA00051045"/>
    </source>
</evidence>
<keyword evidence="8" id="KW-1133">Transmembrane helix</keyword>
<dbReference type="Proteomes" id="UP000593567">
    <property type="component" value="Unassembled WGS sequence"/>
</dbReference>
<comment type="catalytic activity">
    <reaction evidence="14">
        <text>L-homoarginine(in) + L-arginine(out) = L-homoarginine(out) + L-arginine(in)</text>
        <dbReference type="Rhea" id="RHEA:72799"/>
        <dbReference type="ChEBI" id="CHEBI:32682"/>
        <dbReference type="ChEBI" id="CHEBI:143006"/>
    </reaction>
</comment>
<evidence type="ECO:0000256" key="21">
    <source>
        <dbReference type="ARBA" id="ARBA00080567"/>
    </source>
</evidence>